<dbReference type="GeneID" id="103066193"/>
<keyword evidence="3 10" id="KW-0812">Transmembrane</keyword>
<comment type="similarity">
    <text evidence="10">Belongs to the G-protein coupled receptor 1 family.</text>
</comment>
<feature type="transmembrane region" description="Helical" evidence="11">
    <location>
        <begin position="139"/>
        <end position="161"/>
    </location>
</feature>
<dbReference type="RefSeq" id="XP_007424680.1">
    <property type="nucleotide sequence ID" value="XM_007424618.1"/>
</dbReference>
<dbReference type="InterPro" id="IPR050516">
    <property type="entry name" value="Olfactory_GPCR"/>
</dbReference>
<evidence type="ECO:0000256" key="10">
    <source>
        <dbReference type="RuleBase" id="RU000688"/>
    </source>
</evidence>
<keyword evidence="8 10" id="KW-0675">Receptor</keyword>
<keyword evidence="9 10" id="KW-0807">Transducer</keyword>
<keyword evidence="7 11" id="KW-0472">Membrane</keyword>
<feature type="domain" description="G-protein coupled receptors family 1 profile" evidence="12">
    <location>
        <begin position="82"/>
        <end position="331"/>
    </location>
</feature>
<keyword evidence="11" id="KW-0716">Sensory transduction</keyword>
<dbReference type="InterPro" id="IPR000276">
    <property type="entry name" value="GPCR_Rhodpsn"/>
</dbReference>
<sequence length="353" mass="39376">MVILVDNVSQASSAEKVPTELLEKNSRVPSAPFSHLNHPNPRSPLNQTSFKEFILLGFSNHPEFQIFFFSIFFIVYLVTMLGNLCLILLVVSDSHLQTPMYFLLSNLSFIDLCYVTSTIPQMLANFLRESKTISYTGCMVQIFSLISCVGSECILLAAMAYDRYVAICHPLLYPVIMSRKVCLQMVSGSWTGGFLNSLIHTLLTSALSFCGPKEIRHFMCDVPPLLELSCTDTTLNNIVLHMASVFIGISPGCFIVISYGFIASAILQIHSAKGRHKTFSTCTSHLTVVITFFGTALFNYNRPNVGYSLDVDTLVSALYCVVTPMLNPIIYSLRNQEVKTALKRMAKRKQETL</sequence>
<dbReference type="GO" id="GO:0005886">
    <property type="term" value="C:plasma membrane"/>
    <property type="evidence" value="ECO:0007669"/>
    <property type="project" value="UniProtKB-SubCell"/>
</dbReference>
<dbReference type="GO" id="GO:0004984">
    <property type="term" value="F:olfactory receptor activity"/>
    <property type="evidence" value="ECO:0007669"/>
    <property type="project" value="InterPro"/>
</dbReference>
<evidence type="ECO:0000256" key="6">
    <source>
        <dbReference type="ARBA" id="ARBA00023040"/>
    </source>
</evidence>
<dbReference type="Gene3D" id="1.20.1070.10">
    <property type="entry name" value="Rhodopsin 7-helix transmembrane proteins"/>
    <property type="match status" value="1"/>
</dbReference>
<evidence type="ECO:0000256" key="3">
    <source>
        <dbReference type="ARBA" id="ARBA00022692"/>
    </source>
</evidence>
<name>A0A9F2NQ56_PYTBI</name>
<accession>A0A9F2NQ56</accession>
<keyword evidence="4 11" id="KW-0552">Olfaction</keyword>
<evidence type="ECO:0000256" key="8">
    <source>
        <dbReference type="ARBA" id="ARBA00023170"/>
    </source>
</evidence>
<evidence type="ECO:0000256" key="4">
    <source>
        <dbReference type="ARBA" id="ARBA00022725"/>
    </source>
</evidence>
<evidence type="ECO:0000256" key="11">
    <source>
        <dbReference type="RuleBase" id="RU363047"/>
    </source>
</evidence>
<dbReference type="PROSITE" id="PS00237">
    <property type="entry name" value="G_PROTEIN_RECEP_F1_1"/>
    <property type="match status" value="1"/>
</dbReference>
<keyword evidence="5 11" id="KW-1133">Transmembrane helix</keyword>
<feature type="transmembrane region" description="Helical" evidence="11">
    <location>
        <begin position="238"/>
        <end position="267"/>
    </location>
</feature>
<reference evidence="14" key="1">
    <citation type="submission" date="2025-08" db="UniProtKB">
        <authorList>
            <consortium name="RefSeq"/>
        </authorList>
    </citation>
    <scope>IDENTIFICATION</scope>
    <source>
        <tissue evidence="14">Liver</tissue>
    </source>
</reference>
<proteinExistence type="inferred from homology"/>
<dbReference type="PANTHER" id="PTHR26452">
    <property type="entry name" value="OLFACTORY RECEPTOR"/>
    <property type="match status" value="1"/>
</dbReference>
<organism evidence="13 14">
    <name type="scientific">Python bivittatus</name>
    <name type="common">Burmese python</name>
    <name type="synonym">Python molurus bivittatus</name>
    <dbReference type="NCBI Taxonomy" id="176946"/>
    <lineage>
        <taxon>Eukaryota</taxon>
        <taxon>Metazoa</taxon>
        <taxon>Chordata</taxon>
        <taxon>Craniata</taxon>
        <taxon>Vertebrata</taxon>
        <taxon>Euteleostomi</taxon>
        <taxon>Lepidosauria</taxon>
        <taxon>Squamata</taxon>
        <taxon>Bifurcata</taxon>
        <taxon>Unidentata</taxon>
        <taxon>Episquamata</taxon>
        <taxon>Toxicofera</taxon>
        <taxon>Serpentes</taxon>
        <taxon>Henophidia</taxon>
        <taxon>Pythonidae</taxon>
        <taxon>Python</taxon>
    </lineage>
</organism>
<dbReference type="PROSITE" id="PS50262">
    <property type="entry name" value="G_PROTEIN_RECEP_F1_2"/>
    <property type="match status" value="1"/>
</dbReference>
<feature type="transmembrane region" description="Helical" evidence="11">
    <location>
        <begin position="279"/>
        <end position="301"/>
    </location>
</feature>
<dbReference type="SUPFAM" id="SSF81321">
    <property type="entry name" value="Family A G protein-coupled receptor-like"/>
    <property type="match status" value="1"/>
</dbReference>
<dbReference type="PRINTS" id="PR00237">
    <property type="entry name" value="GPCRRHODOPSN"/>
</dbReference>
<evidence type="ECO:0000256" key="1">
    <source>
        <dbReference type="ARBA" id="ARBA00004651"/>
    </source>
</evidence>
<dbReference type="CDD" id="cd15231">
    <property type="entry name" value="7tmA_OR5V1-like"/>
    <property type="match status" value="1"/>
</dbReference>
<protein>
    <recommendedName>
        <fullName evidence="11">Olfactory receptor</fullName>
    </recommendedName>
</protein>
<dbReference type="Proteomes" id="UP000695026">
    <property type="component" value="Unplaced"/>
</dbReference>
<keyword evidence="2 11" id="KW-1003">Cell membrane</keyword>
<dbReference type="InterPro" id="IPR000725">
    <property type="entry name" value="Olfact_rcpt"/>
</dbReference>
<evidence type="ECO:0000313" key="14">
    <source>
        <dbReference type="RefSeq" id="XP_007424680.1"/>
    </source>
</evidence>
<dbReference type="FunFam" id="1.20.1070.10:FF:000015">
    <property type="entry name" value="Olfactory receptor"/>
    <property type="match status" value="1"/>
</dbReference>
<feature type="transmembrane region" description="Helical" evidence="11">
    <location>
        <begin position="66"/>
        <end position="89"/>
    </location>
</feature>
<dbReference type="OrthoDB" id="6145535at2759"/>
<keyword evidence="6 10" id="KW-0297">G-protein coupled receptor</keyword>
<evidence type="ECO:0000256" key="7">
    <source>
        <dbReference type="ARBA" id="ARBA00023136"/>
    </source>
</evidence>
<evidence type="ECO:0000259" key="12">
    <source>
        <dbReference type="PROSITE" id="PS50262"/>
    </source>
</evidence>
<evidence type="ECO:0000256" key="2">
    <source>
        <dbReference type="ARBA" id="ARBA00022475"/>
    </source>
</evidence>
<dbReference type="GO" id="GO:0004930">
    <property type="term" value="F:G protein-coupled receptor activity"/>
    <property type="evidence" value="ECO:0007669"/>
    <property type="project" value="UniProtKB-KW"/>
</dbReference>
<dbReference type="AlphaFoldDB" id="A0A9F2NQ56"/>
<feature type="transmembrane region" description="Helical" evidence="11">
    <location>
        <begin position="101"/>
        <end position="119"/>
    </location>
</feature>
<evidence type="ECO:0000256" key="9">
    <source>
        <dbReference type="ARBA" id="ARBA00023224"/>
    </source>
</evidence>
<evidence type="ECO:0000313" key="13">
    <source>
        <dbReference type="Proteomes" id="UP000695026"/>
    </source>
</evidence>
<evidence type="ECO:0000256" key="5">
    <source>
        <dbReference type="ARBA" id="ARBA00022989"/>
    </source>
</evidence>
<gene>
    <name evidence="14" type="primary">LOC103066193</name>
</gene>
<keyword evidence="13" id="KW-1185">Reference proteome</keyword>
<dbReference type="OMA" id="EIRHFMC"/>
<dbReference type="PRINTS" id="PR00245">
    <property type="entry name" value="OLFACTORYR"/>
</dbReference>
<dbReference type="KEGG" id="pbi:103066193"/>
<comment type="subcellular location">
    <subcellularLocation>
        <location evidence="1 11">Cell membrane</location>
        <topology evidence="1 11">Multi-pass membrane protein</topology>
    </subcellularLocation>
</comment>
<feature type="transmembrane region" description="Helical" evidence="11">
    <location>
        <begin position="313"/>
        <end position="333"/>
    </location>
</feature>
<dbReference type="InterPro" id="IPR017452">
    <property type="entry name" value="GPCR_Rhodpsn_7TM"/>
</dbReference>
<dbReference type="Pfam" id="PF13853">
    <property type="entry name" value="7tm_4"/>
    <property type="match status" value="1"/>
</dbReference>
<feature type="transmembrane region" description="Helical" evidence="11">
    <location>
        <begin position="181"/>
        <end position="199"/>
    </location>
</feature>